<evidence type="ECO:0000313" key="1">
    <source>
        <dbReference type="EMBL" id="ENV31875.1"/>
    </source>
</evidence>
<reference evidence="1 2" key="1">
    <citation type="submission" date="2013-02" db="EMBL/GenBank/DDBJ databases">
        <title>The Genome Sequence of Acinetobacter gerneri CIP 107464.</title>
        <authorList>
            <consortium name="The Broad Institute Genome Sequencing Platform"/>
            <consortium name="The Broad Institute Genome Sequencing Center for Infectious Disease"/>
            <person name="Cerqueira G."/>
            <person name="Feldgarden M."/>
            <person name="Courvalin P."/>
            <person name="Perichon B."/>
            <person name="Grillot-Courvalin C."/>
            <person name="Clermont D."/>
            <person name="Rocha E."/>
            <person name="Yoon E.-J."/>
            <person name="Nemec A."/>
            <person name="Walker B."/>
            <person name="Young S.K."/>
            <person name="Zeng Q."/>
            <person name="Gargeya S."/>
            <person name="Fitzgerald M."/>
            <person name="Haas B."/>
            <person name="Abouelleil A."/>
            <person name="Alvarado L."/>
            <person name="Arachchi H.M."/>
            <person name="Berlin A.M."/>
            <person name="Chapman S.B."/>
            <person name="Dewar J."/>
            <person name="Goldberg J."/>
            <person name="Griggs A."/>
            <person name="Gujja S."/>
            <person name="Hansen M."/>
            <person name="Howarth C."/>
            <person name="Imamovic A."/>
            <person name="Larimer J."/>
            <person name="McCowan C."/>
            <person name="Murphy C."/>
            <person name="Neiman D."/>
            <person name="Pearson M."/>
            <person name="Priest M."/>
            <person name="Roberts A."/>
            <person name="Saif S."/>
            <person name="Shea T."/>
            <person name="Sisk P."/>
            <person name="Sykes S."/>
            <person name="Wortman J."/>
            <person name="Nusbaum C."/>
            <person name="Birren B."/>
        </authorList>
    </citation>
    <scope>NUCLEOTIDE SEQUENCE [LARGE SCALE GENOMIC DNA]</scope>
    <source>
        <strain evidence="1 2">CIP 107464</strain>
    </source>
</reference>
<dbReference type="InterPro" id="IPR029035">
    <property type="entry name" value="DHS-like_NAD/FAD-binding_dom"/>
</dbReference>
<name>N8ZK07_9GAMM</name>
<dbReference type="STRING" id="202952.GCA_000747725_01123"/>
<dbReference type="Pfam" id="PF13289">
    <property type="entry name" value="SIR2_2"/>
    <property type="match status" value="1"/>
</dbReference>
<sequence length="292" mass="32994">MNYKHYATDFNLAKEPIAECLKEGTLKLILGAGISMDFGLPNWPDLIFKCLNALLSEKGENQIERKDFDENFSKNEKKLNQYDNEPTYSQTVRDSLYSEVPPNLEDLLLQGAPGLLAIAALCTGTTRGRVRHIFTLNFDDILEQYLALLGLKVNSGSSFKRENYNADIRIDHLHGYLPRNEDNLSDIVFSPRSYTARYAQTHGFDDWFVNQWIGSKLLLIGLSGSDQLLQTNAIKHKNLLGNDDIHGYALLTPNAYEDNHLDLVNNGICPIKIPREEIPKFLLSCCQIASDL</sequence>
<dbReference type="eggNOG" id="COG0846">
    <property type="taxonomic scope" value="Bacteria"/>
</dbReference>
<dbReference type="Proteomes" id="UP000013117">
    <property type="component" value="Unassembled WGS sequence"/>
</dbReference>
<dbReference type="RefSeq" id="WP_004870159.1">
    <property type="nucleotide sequence ID" value="NZ_ASYY01000061.1"/>
</dbReference>
<accession>N8ZK07</accession>
<dbReference type="GeneID" id="84211505"/>
<organism evidence="1 2">
    <name type="scientific">Acinetobacter gerneri DSM 14967 = CIP 107464 = MTCC 9824</name>
    <dbReference type="NCBI Taxonomy" id="1120926"/>
    <lineage>
        <taxon>Bacteria</taxon>
        <taxon>Pseudomonadati</taxon>
        <taxon>Pseudomonadota</taxon>
        <taxon>Gammaproteobacteria</taxon>
        <taxon>Moraxellales</taxon>
        <taxon>Moraxellaceae</taxon>
        <taxon>Acinetobacter</taxon>
    </lineage>
</organism>
<dbReference type="HOGENOM" id="CLU_946081_0_0_6"/>
<dbReference type="OrthoDB" id="95129at2"/>
<evidence type="ECO:0000313" key="2">
    <source>
        <dbReference type="Proteomes" id="UP000013117"/>
    </source>
</evidence>
<keyword evidence="2" id="KW-1185">Reference proteome</keyword>
<gene>
    <name evidence="1" type="ORF">F960_04244</name>
</gene>
<dbReference type="AlphaFoldDB" id="N8ZK07"/>
<proteinExistence type="predicted"/>
<dbReference type="SUPFAM" id="SSF52467">
    <property type="entry name" value="DHS-like NAD/FAD-binding domain"/>
    <property type="match status" value="1"/>
</dbReference>
<protein>
    <submittedName>
        <fullName evidence="1">Uncharacterized protein</fullName>
    </submittedName>
</protein>
<dbReference type="PATRIC" id="fig|1120926.3.peg.4131"/>
<comment type="caution">
    <text evidence="1">The sequence shown here is derived from an EMBL/GenBank/DDBJ whole genome shotgun (WGS) entry which is preliminary data.</text>
</comment>
<dbReference type="EMBL" id="APPN01000083">
    <property type="protein sequence ID" value="ENV31875.1"/>
    <property type="molecule type" value="Genomic_DNA"/>
</dbReference>